<accession>A0AAD4IDA3</accession>
<dbReference type="Proteomes" id="UP001199106">
    <property type="component" value="Unassembled WGS sequence"/>
</dbReference>
<gene>
    <name evidence="2" type="ORF">G6011_11158</name>
</gene>
<evidence type="ECO:0000313" key="2">
    <source>
        <dbReference type="EMBL" id="KAG9192424.1"/>
    </source>
</evidence>
<feature type="transmembrane region" description="Helical" evidence="1">
    <location>
        <begin position="237"/>
        <end position="261"/>
    </location>
</feature>
<evidence type="ECO:0000313" key="3">
    <source>
        <dbReference type="Proteomes" id="UP001199106"/>
    </source>
</evidence>
<feature type="transmembrane region" description="Helical" evidence="1">
    <location>
        <begin position="80"/>
        <end position="99"/>
    </location>
</feature>
<keyword evidence="1" id="KW-0812">Transmembrane</keyword>
<feature type="transmembrane region" description="Helical" evidence="1">
    <location>
        <begin position="169"/>
        <end position="193"/>
    </location>
</feature>
<keyword evidence="1" id="KW-1133">Transmembrane helix</keyword>
<comment type="caution">
    <text evidence="2">The sequence shown here is derived from an EMBL/GenBank/DDBJ whole genome shotgun (WGS) entry which is preliminary data.</text>
</comment>
<reference evidence="2" key="1">
    <citation type="submission" date="2021-07" db="EMBL/GenBank/DDBJ databases">
        <title>Genome Resource of American Ginseng Black Spot Pathogen Alternaria panax.</title>
        <authorList>
            <person name="Qiu C."/>
            <person name="Wang W."/>
            <person name="Liu Z."/>
        </authorList>
    </citation>
    <scope>NUCLEOTIDE SEQUENCE</scope>
    <source>
        <strain evidence="2">BNCC115425</strain>
    </source>
</reference>
<feature type="transmembrane region" description="Helical" evidence="1">
    <location>
        <begin position="137"/>
        <end position="157"/>
    </location>
</feature>
<dbReference type="PANTHER" id="PTHR42069:SF1">
    <property type="entry name" value="MARVEL DOMAIN-CONTAINING PROTEIN"/>
    <property type="match status" value="1"/>
</dbReference>
<keyword evidence="1" id="KW-0472">Membrane</keyword>
<evidence type="ECO:0008006" key="4">
    <source>
        <dbReference type="Google" id="ProtNLM"/>
    </source>
</evidence>
<proteinExistence type="predicted"/>
<sequence>MAAYAYHASTPFATSQGQDLHQLLPPTMTSSRFSFDKSSQLMPLQCPPHSQALAYSDYEHLKQAETEDRHLKTRIRKLRVISRTLALLISIAVLIPTALTLHKFLSTRSIYRPVTLPSGQSISRTPWAHNTRAWPTYMYFGVAAASVLFDCATIFSYKFGVGRANVASVVTTTFSWVNILGNLIIWCVAVGMYRAEKDKDGKSNDLWGWTCSAGARAIQKEFVGDVDFGRYCNVQSVSWYIGIVQASAALLTVLIYVLVYLRRGTKKEVEQRLRMSGYERGRQ</sequence>
<keyword evidence="3" id="KW-1185">Reference proteome</keyword>
<dbReference type="PANTHER" id="PTHR42069">
    <property type="entry name" value="HYPHAL ANASTAMOSIS-8 PROTEIN"/>
    <property type="match status" value="1"/>
</dbReference>
<protein>
    <recommendedName>
        <fullName evidence="4">MARVEL domain-containing protein</fullName>
    </recommendedName>
</protein>
<dbReference type="AlphaFoldDB" id="A0AAD4IDA3"/>
<name>A0AAD4IDA3_9PLEO</name>
<dbReference type="EMBL" id="JAANER010000003">
    <property type="protein sequence ID" value="KAG9192424.1"/>
    <property type="molecule type" value="Genomic_DNA"/>
</dbReference>
<organism evidence="2 3">
    <name type="scientific">Alternaria panax</name>
    <dbReference type="NCBI Taxonomy" id="48097"/>
    <lineage>
        <taxon>Eukaryota</taxon>
        <taxon>Fungi</taxon>
        <taxon>Dikarya</taxon>
        <taxon>Ascomycota</taxon>
        <taxon>Pezizomycotina</taxon>
        <taxon>Dothideomycetes</taxon>
        <taxon>Pleosporomycetidae</taxon>
        <taxon>Pleosporales</taxon>
        <taxon>Pleosporineae</taxon>
        <taxon>Pleosporaceae</taxon>
        <taxon>Alternaria</taxon>
        <taxon>Alternaria sect. Panax</taxon>
    </lineage>
</organism>
<evidence type="ECO:0000256" key="1">
    <source>
        <dbReference type="SAM" id="Phobius"/>
    </source>
</evidence>